<protein>
    <submittedName>
        <fullName evidence="1">Uncharacterized protein</fullName>
    </submittedName>
</protein>
<accession>A0A2P2N0Y7</accession>
<sequence>MNMHVENCHTMRRKATLFYFVVQRGKATYLGYYCIILDLQVEVKELNHLHVTNFQEI</sequence>
<name>A0A2P2N0Y7_RHIMU</name>
<proteinExistence type="predicted"/>
<dbReference type="EMBL" id="GGEC01055624">
    <property type="protein sequence ID" value="MBX36108.1"/>
    <property type="molecule type" value="Transcribed_RNA"/>
</dbReference>
<evidence type="ECO:0000313" key="1">
    <source>
        <dbReference type="EMBL" id="MBX36108.1"/>
    </source>
</evidence>
<reference evidence="1" key="1">
    <citation type="submission" date="2018-02" db="EMBL/GenBank/DDBJ databases">
        <title>Rhizophora mucronata_Transcriptome.</title>
        <authorList>
            <person name="Meera S.P."/>
            <person name="Sreeshan A."/>
            <person name="Augustine A."/>
        </authorList>
    </citation>
    <scope>NUCLEOTIDE SEQUENCE</scope>
    <source>
        <tissue evidence="1">Leaf</tissue>
    </source>
</reference>
<dbReference type="AlphaFoldDB" id="A0A2P2N0Y7"/>
<organism evidence="1">
    <name type="scientific">Rhizophora mucronata</name>
    <name type="common">Asiatic mangrove</name>
    <dbReference type="NCBI Taxonomy" id="61149"/>
    <lineage>
        <taxon>Eukaryota</taxon>
        <taxon>Viridiplantae</taxon>
        <taxon>Streptophyta</taxon>
        <taxon>Embryophyta</taxon>
        <taxon>Tracheophyta</taxon>
        <taxon>Spermatophyta</taxon>
        <taxon>Magnoliopsida</taxon>
        <taxon>eudicotyledons</taxon>
        <taxon>Gunneridae</taxon>
        <taxon>Pentapetalae</taxon>
        <taxon>rosids</taxon>
        <taxon>fabids</taxon>
        <taxon>Malpighiales</taxon>
        <taxon>Rhizophoraceae</taxon>
        <taxon>Rhizophora</taxon>
    </lineage>
</organism>